<feature type="non-terminal residue" evidence="1">
    <location>
        <position position="322"/>
    </location>
</feature>
<protein>
    <submittedName>
        <fullName evidence="1">Uncharacterized protein</fullName>
    </submittedName>
</protein>
<reference evidence="1" key="2">
    <citation type="journal article" date="2022" name="New Phytol.">
        <title>Evolutionary transition to the ectomycorrhizal habit in the genomes of a hyperdiverse lineage of mushroom-forming fungi.</title>
        <authorList>
            <person name="Looney B."/>
            <person name="Miyauchi S."/>
            <person name="Morin E."/>
            <person name="Drula E."/>
            <person name="Courty P.E."/>
            <person name="Kohler A."/>
            <person name="Kuo A."/>
            <person name="LaButti K."/>
            <person name="Pangilinan J."/>
            <person name="Lipzen A."/>
            <person name="Riley R."/>
            <person name="Andreopoulos W."/>
            <person name="He G."/>
            <person name="Johnson J."/>
            <person name="Nolan M."/>
            <person name="Tritt A."/>
            <person name="Barry K.W."/>
            <person name="Grigoriev I.V."/>
            <person name="Nagy L.G."/>
            <person name="Hibbett D."/>
            <person name="Henrissat B."/>
            <person name="Matheny P.B."/>
            <person name="Labbe J."/>
            <person name="Martin F.M."/>
        </authorList>
    </citation>
    <scope>NUCLEOTIDE SEQUENCE</scope>
    <source>
        <strain evidence="1">EC-137</strain>
    </source>
</reference>
<sequence>MTRNPIPSCGLDTEKSMAASHAGVVDNAFEEGQYDIGIASLLKSASPSVIPLPTHIRQLLYLALYPRDKNFSSSRHGAHVAKSSQSLAPLPATSDTACRALRELHRTLHPKYLLRALPSYPEIGQTRYSSPAHKDGSDAAADSTIAREAMRLADCRSCWRILAEDFIPPIAPVVRVLPGSPTKRTSAMASGVARNDGEDPLLVGPTSWPVLEWLVSLFEKDEARTSKETGTCFSPLLLAQIPATRSDRGAKWDATVPLDIVSFCLEQDELERHMLGNRLLRMLVNLTDSKDFDLPMFVNLVVTRFLTRDREDVSSFLSQLPS</sequence>
<name>A0ACB8QL93_9AGAM</name>
<comment type="caution">
    <text evidence="1">The sequence shown here is derived from an EMBL/GenBank/DDBJ whole genome shotgun (WGS) entry which is preliminary data.</text>
</comment>
<evidence type="ECO:0000313" key="2">
    <source>
        <dbReference type="Proteomes" id="UP000814128"/>
    </source>
</evidence>
<dbReference type="Proteomes" id="UP000814128">
    <property type="component" value="Unassembled WGS sequence"/>
</dbReference>
<dbReference type="EMBL" id="MU273545">
    <property type="protein sequence ID" value="KAI0032475.1"/>
    <property type="molecule type" value="Genomic_DNA"/>
</dbReference>
<organism evidence="1 2">
    <name type="scientific">Vararia minispora EC-137</name>
    <dbReference type="NCBI Taxonomy" id="1314806"/>
    <lineage>
        <taxon>Eukaryota</taxon>
        <taxon>Fungi</taxon>
        <taxon>Dikarya</taxon>
        <taxon>Basidiomycota</taxon>
        <taxon>Agaricomycotina</taxon>
        <taxon>Agaricomycetes</taxon>
        <taxon>Russulales</taxon>
        <taxon>Lachnocladiaceae</taxon>
        <taxon>Vararia</taxon>
    </lineage>
</organism>
<gene>
    <name evidence="1" type="ORF">K488DRAFT_19690</name>
</gene>
<proteinExistence type="predicted"/>
<accession>A0ACB8QL93</accession>
<evidence type="ECO:0000313" key="1">
    <source>
        <dbReference type="EMBL" id="KAI0032475.1"/>
    </source>
</evidence>
<keyword evidence="2" id="KW-1185">Reference proteome</keyword>
<reference evidence="1" key="1">
    <citation type="submission" date="2021-02" db="EMBL/GenBank/DDBJ databases">
        <authorList>
            <consortium name="DOE Joint Genome Institute"/>
            <person name="Ahrendt S."/>
            <person name="Looney B.P."/>
            <person name="Miyauchi S."/>
            <person name="Morin E."/>
            <person name="Drula E."/>
            <person name="Courty P.E."/>
            <person name="Chicoki N."/>
            <person name="Fauchery L."/>
            <person name="Kohler A."/>
            <person name="Kuo A."/>
            <person name="Labutti K."/>
            <person name="Pangilinan J."/>
            <person name="Lipzen A."/>
            <person name="Riley R."/>
            <person name="Andreopoulos W."/>
            <person name="He G."/>
            <person name="Johnson J."/>
            <person name="Barry K.W."/>
            <person name="Grigoriev I.V."/>
            <person name="Nagy L."/>
            <person name="Hibbett D."/>
            <person name="Henrissat B."/>
            <person name="Matheny P.B."/>
            <person name="Labbe J."/>
            <person name="Martin F."/>
        </authorList>
    </citation>
    <scope>NUCLEOTIDE SEQUENCE</scope>
    <source>
        <strain evidence="1">EC-137</strain>
    </source>
</reference>